<keyword evidence="4" id="KW-1015">Disulfide bond</keyword>
<keyword evidence="8" id="KW-1185">Reference proteome</keyword>
<sequence length="206" mass="22940">MPVVRKYGFPIAVLALCAVMAIYLYLSSSKGTKVNLDQNLKAPSFTLTDLDGKNVTLENTNGKVRVIYFFYANCPDICPPTTYLMTQVQDKLKASGNFGKDVEFMSITFDPKRDSLAAMKEFAGKFDIDASGWKFLREDSEEETAQLMKNFGLGLAKDPSTNLFTHTDTITFVDKQGVVRKYLTGSIDETQNADKITKVVDALLKE</sequence>
<dbReference type="RefSeq" id="WP_126015312.1">
    <property type="nucleotide sequence ID" value="NZ_CP034437.1"/>
</dbReference>
<keyword evidence="3" id="KW-0479">Metal-binding</keyword>
<accession>A0A3S9A332</accession>
<dbReference type="SUPFAM" id="SSF52833">
    <property type="entry name" value="Thioredoxin-like"/>
    <property type="match status" value="1"/>
</dbReference>
<feature type="domain" description="Thioredoxin" evidence="6">
    <location>
        <begin position="36"/>
        <end position="205"/>
    </location>
</feature>
<dbReference type="PANTHER" id="PTHR12151">
    <property type="entry name" value="ELECTRON TRANSPORT PROTIN SCO1/SENC FAMILY MEMBER"/>
    <property type="match status" value="1"/>
</dbReference>
<evidence type="ECO:0000256" key="3">
    <source>
        <dbReference type="PIRSR" id="PIRSR603782-1"/>
    </source>
</evidence>
<gene>
    <name evidence="7" type="ORF">EJC50_10810</name>
</gene>
<proteinExistence type="inferred from homology"/>
<dbReference type="InterPro" id="IPR003782">
    <property type="entry name" value="SCO1/SenC"/>
</dbReference>
<feature type="binding site" evidence="3">
    <location>
        <position position="74"/>
    </location>
    <ligand>
        <name>Cu cation</name>
        <dbReference type="ChEBI" id="CHEBI:23378"/>
    </ligand>
</feature>
<evidence type="ECO:0000256" key="5">
    <source>
        <dbReference type="SAM" id="Phobius"/>
    </source>
</evidence>
<evidence type="ECO:0000313" key="8">
    <source>
        <dbReference type="Proteomes" id="UP000272528"/>
    </source>
</evidence>
<dbReference type="KEGG" id="palb:EJC50_10810"/>
<evidence type="ECO:0000256" key="2">
    <source>
        <dbReference type="ARBA" id="ARBA00023008"/>
    </source>
</evidence>
<dbReference type="EMBL" id="CP034437">
    <property type="protein sequence ID" value="AZN40086.1"/>
    <property type="molecule type" value="Genomic_DNA"/>
</dbReference>
<keyword evidence="2 3" id="KW-0186">Copper</keyword>
<dbReference type="Proteomes" id="UP000272528">
    <property type="component" value="Chromosome"/>
</dbReference>
<evidence type="ECO:0000256" key="4">
    <source>
        <dbReference type="PIRSR" id="PIRSR603782-2"/>
    </source>
</evidence>
<feature type="disulfide bond" description="Redox-active" evidence="4">
    <location>
        <begin position="74"/>
        <end position="78"/>
    </location>
</feature>
<dbReference type="GO" id="GO:0046872">
    <property type="term" value="F:metal ion binding"/>
    <property type="evidence" value="ECO:0007669"/>
    <property type="project" value="UniProtKB-KW"/>
</dbReference>
<dbReference type="PANTHER" id="PTHR12151:SF25">
    <property type="entry name" value="LINALOOL DEHYDRATASE_ISOMERASE DOMAIN-CONTAINING PROTEIN"/>
    <property type="match status" value="1"/>
</dbReference>
<evidence type="ECO:0000256" key="1">
    <source>
        <dbReference type="ARBA" id="ARBA00010996"/>
    </source>
</evidence>
<feature type="binding site" evidence="3">
    <location>
        <position position="166"/>
    </location>
    <ligand>
        <name>Cu cation</name>
        <dbReference type="ChEBI" id="CHEBI:23378"/>
    </ligand>
</feature>
<reference evidence="8" key="1">
    <citation type="submission" date="2018-12" db="EMBL/GenBank/DDBJ databases">
        <title>Genome sequence of Peanibacillus sp.</title>
        <authorList>
            <person name="Subramani G."/>
            <person name="Srinivasan S."/>
            <person name="Kim M.K."/>
        </authorList>
    </citation>
    <scope>NUCLEOTIDE SEQUENCE [LARGE SCALE GENOMIC DNA]</scope>
    <source>
        <strain evidence="8">18JY67-1</strain>
    </source>
</reference>
<dbReference type="InterPro" id="IPR013766">
    <property type="entry name" value="Thioredoxin_domain"/>
</dbReference>
<feature type="binding site" evidence="3">
    <location>
        <position position="78"/>
    </location>
    <ligand>
        <name>Cu cation</name>
        <dbReference type="ChEBI" id="CHEBI:23378"/>
    </ligand>
</feature>
<protein>
    <submittedName>
        <fullName evidence="7">SCO family protein</fullName>
    </submittedName>
</protein>
<dbReference type="Gene3D" id="3.40.30.10">
    <property type="entry name" value="Glutaredoxin"/>
    <property type="match status" value="1"/>
</dbReference>
<dbReference type="Pfam" id="PF02630">
    <property type="entry name" value="SCO1-SenC"/>
    <property type="match status" value="1"/>
</dbReference>
<name>A0A3S9A332_9BACL</name>
<organism evidence="7 8">
    <name type="scientific">Paenibacillus albus</name>
    <dbReference type="NCBI Taxonomy" id="2495582"/>
    <lineage>
        <taxon>Bacteria</taxon>
        <taxon>Bacillati</taxon>
        <taxon>Bacillota</taxon>
        <taxon>Bacilli</taxon>
        <taxon>Bacillales</taxon>
        <taxon>Paenibacillaceae</taxon>
        <taxon>Paenibacillus</taxon>
    </lineage>
</organism>
<comment type="similarity">
    <text evidence="1">Belongs to the SCO1/2 family.</text>
</comment>
<keyword evidence="5" id="KW-0472">Membrane</keyword>
<dbReference type="PROSITE" id="PS51352">
    <property type="entry name" value="THIOREDOXIN_2"/>
    <property type="match status" value="1"/>
</dbReference>
<dbReference type="CDD" id="cd02968">
    <property type="entry name" value="SCO"/>
    <property type="match status" value="1"/>
</dbReference>
<dbReference type="AlphaFoldDB" id="A0A3S9A332"/>
<evidence type="ECO:0000259" key="6">
    <source>
        <dbReference type="PROSITE" id="PS51352"/>
    </source>
</evidence>
<feature type="transmembrane region" description="Helical" evidence="5">
    <location>
        <begin position="7"/>
        <end position="26"/>
    </location>
</feature>
<dbReference type="InterPro" id="IPR036249">
    <property type="entry name" value="Thioredoxin-like_sf"/>
</dbReference>
<keyword evidence="5" id="KW-1133">Transmembrane helix</keyword>
<dbReference type="OrthoDB" id="9811998at2"/>
<evidence type="ECO:0000313" key="7">
    <source>
        <dbReference type="EMBL" id="AZN40086.1"/>
    </source>
</evidence>
<keyword evidence="5" id="KW-0812">Transmembrane</keyword>